<dbReference type="GO" id="GO:0071949">
    <property type="term" value="F:FAD binding"/>
    <property type="evidence" value="ECO:0007669"/>
    <property type="project" value="InterPro"/>
</dbReference>
<dbReference type="PROSITE" id="PS50925">
    <property type="entry name" value="BLUF"/>
    <property type="match status" value="1"/>
</dbReference>
<dbReference type="AlphaFoldDB" id="A0A4Q2UGR1"/>
<dbReference type="Gene3D" id="3.30.70.100">
    <property type="match status" value="1"/>
</dbReference>
<gene>
    <name evidence="2" type="ORF">EQG79_28910</name>
</gene>
<comment type="caution">
    <text evidence="2">The sequence shown here is derived from an EMBL/GenBank/DDBJ whole genome shotgun (WGS) entry which is preliminary data.</text>
</comment>
<dbReference type="Pfam" id="PF04940">
    <property type="entry name" value="BLUF"/>
    <property type="match status" value="1"/>
</dbReference>
<dbReference type="GO" id="GO:0009882">
    <property type="term" value="F:blue light photoreceptor activity"/>
    <property type="evidence" value="ECO:0007669"/>
    <property type="project" value="InterPro"/>
</dbReference>
<name>A0A4Q2UGR1_9BACT</name>
<keyword evidence="3" id="KW-1185">Reference proteome</keyword>
<organism evidence="2 3">
    <name type="scientific">Spirosoma sordidisoli</name>
    <dbReference type="NCBI Taxonomy" id="2502893"/>
    <lineage>
        <taxon>Bacteria</taxon>
        <taxon>Pseudomonadati</taxon>
        <taxon>Bacteroidota</taxon>
        <taxon>Cytophagia</taxon>
        <taxon>Cytophagales</taxon>
        <taxon>Cytophagaceae</taxon>
        <taxon>Spirosoma</taxon>
    </lineage>
</organism>
<reference evidence="2 3" key="1">
    <citation type="submission" date="2019-01" db="EMBL/GenBank/DDBJ databases">
        <title>Spirosoma flava sp. nov., a propanil-degrading bacterium isolated from herbicide-contaminated soil.</title>
        <authorList>
            <person name="Zhang L."/>
            <person name="Jiang J.-D."/>
        </authorList>
    </citation>
    <scope>NUCLEOTIDE SEQUENCE [LARGE SCALE GENOMIC DNA]</scope>
    <source>
        <strain evidence="2 3">TY50</strain>
    </source>
</reference>
<dbReference type="SUPFAM" id="SSF54975">
    <property type="entry name" value="Acylphosphatase/BLUF domain-like"/>
    <property type="match status" value="1"/>
</dbReference>
<evidence type="ECO:0000313" key="2">
    <source>
        <dbReference type="EMBL" id="RYC66615.1"/>
    </source>
</evidence>
<protein>
    <submittedName>
        <fullName evidence="2">BLUF domain-containing protein</fullName>
    </submittedName>
</protein>
<sequence>MEERCTIYFSRSTESFNESSLPILLEKWRYSNANAGISGILLYVRGSIIQVLEGEAQAVETLFERIQADRRHTDITRVMNRPIDQRFFPDWAMGYETITSRQMEDIKGMVVLDEHHNASVRIKPDEPLILRLIKVFYDSHRYD</sequence>
<accession>A0A4Q2UGR1</accession>
<evidence type="ECO:0000313" key="3">
    <source>
        <dbReference type="Proteomes" id="UP000290407"/>
    </source>
</evidence>
<dbReference type="EMBL" id="SBLB01000013">
    <property type="protein sequence ID" value="RYC66615.1"/>
    <property type="molecule type" value="Genomic_DNA"/>
</dbReference>
<evidence type="ECO:0000259" key="1">
    <source>
        <dbReference type="PROSITE" id="PS50925"/>
    </source>
</evidence>
<dbReference type="SMART" id="SM01034">
    <property type="entry name" value="BLUF"/>
    <property type="match status" value="1"/>
</dbReference>
<dbReference type="Proteomes" id="UP000290407">
    <property type="component" value="Unassembled WGS sequence"/>
</dbReference>
<proteinExistence type="predicted"/>
<dbReference type="InterPro" id="IPR036046">
    <property type="entry name" value="Acylphosphatase-like_dom_sf"/>
</dbReference>
<dbReference type="RefSeq" id="WP_129606459.1">
    <property type="nucleotide sequence ID" value="NZ_SBLB01000013.1"/>
</dbReference>
<dbReference type="InterPro" id="IPR007024">
    <property type="entry name" value="BLUF_domain"/>
</dbReference>
<feature type="domain" description="BLUF" evidence="1">
    <location>
        <begin position="3"/>
        <end position="94"/>
    </location>
</feature>